<gene>
    <name evidence="3" type="primary">LOC104223754</name>
</gene>
<dbReference type="GO" id="GO:0006361">
    <property type="term" value="P:transcription initiation at RNA polymerase I promoter"/>
    <property type="evidence" value="ECO:0007669"/>
    <property type="project" value="InterPro"/>
</dbReference>
<name>A0A1U7W8M5_NICSY</name>
<dbReference type="STRING" id="4096.A0A1U7W8M5"/>
<accession>A0A1U7W8M5</accession>
<reference evidence="2" key="1">
    <citation type="journal article" date="2013" name="Genome Biol.">
        <title>Reference genomes and transcriptomes of Nicotiana sylvestris and Nicotiana tomentosiformis.</title>
        <authorList>
            <person name="Sierro N."/>
            <person name="Battey J.N."/>
            <person name="Ouadi S."/>
            <person name="Bovet L."/>
            <person name="Goepfert S."/>
            <person name="Bakaher N."/>
            <person name="Peitsch M.C."/>
            <person name="Ivanov N.V."/>
        </authorList>
    </citation>
    <scope>NUCLEOTIDE SEQUENCE [LARGE SCALE GENOMIC DNA]</scope>
</reference>
<dbReference type="Proteomes" id="UP000189701">
    <property type="component" value="Unplaced"/>
</dbReference>
<sequence>MCKILLKEIPSTRTRNPGRERESLQPGLGRVTTLCIANAATGPRTRRLEEPKLRECESLTIAEGDGDGDFTTSASGDGYGDSSPRRLLGLHQNYYCASFLCYRISSEYVACNHSTTRLIMVAGECRVATWLFDLQLFPPLPGAAFASSAPPSPLGPNSSVFSFSGVIEVGNFGNIQLSNIMGMVLPAEQAGYAEMENVEITDTELFYHVRGALKSALEGDPDKYNQLVGVMHCKERLVPEEVALLVTCLKALSGSVSCLDIVHHQSLLSSILGMSMWNYGTDVMDALMELLISLATSGGQYVDLCLEMLVNNFVPPPSFISLLNQPRGILRKGQVTDRVHSTLIDIAELVPLSPLRLEKIVKEKMQKMPINYTKEPFIMAYVENMLKLEGGAIGGLVGRTMLVAIMDWLIDLDVDIAWDEILNEDFTKCIFDMELEDLDGPVDDGQQDGDQLRISWMERLGNASAQKLDSLMVLTFEHLNFCKESGRLSQVFETLLQSFQHTVLTAYKSKFAQFVMFYACTLDPENCGRRFADTLFDIFKSSIYPQWRMSAVAYLASYLARAKFFSISSVAEYVESLVEWCSTYCSNQNGGINPKAHKEFYAGCQAMMYILCFRMRSMLAIPRIRSRLSKHIEDILRHPLSPLMVCLPSVVKEFLRLAKVTNLDVPDNFVSSGLLESDLSISFGGRERLDMFFPFDPCLLLRSDRFIRPNFVYWSMVRSSYDNDDDDDEGTSDEDDIEICTAGKGMNIADGVARSYDQDLDEFDNEMSKMSITPKVAQWFGGELQPEMQMPSRIRPCPESL</sequence>
<evidence type="ECO:0000256" key="1">
    <source>
        <dbReference type="ARBA" id="ARBA00010098"/>
    </source>
</evidence>
<dbReference type="OrthoDB" id="1219635at2759"/>
<dbReference type="PANTHER" id="PTHR12790">
    <property type="entry name" value="TRANSCRIPTION INITIATION FACTOR IA RRN3"/>
    <property type="match status" value="1"/>
</dbReference>
<dbReference type="GO" id="GO:0001181">
    <property type="term" value="F:RNA polymerase I general transcription initiation factor activity"/>
    <property type="evidence" value="ECO:0007669"/>
    <property type="project" value="InterPro"/>
</dbReference>
<dbReference type="GO" id="GO:0001042">
    <property type="term" value="F:RNA polymerase I core binding"/>
    <property type="evidence" value="ECO:0007669"/>
    <property type="project" value="TreeGrafter"/>
</dbReference>
<organism evidence="2 3">
    <name type="scientific">Nicotiana sylvestris</name>
    <name type="common">Wood tobacco</name>
    <name type="synonym">South American tobacco</name>
    <dbReference type="NCBI Taxonomy" id="4096"/>
    <lineage>
        <taxon>Eukaryota</taxon>
        <taxon>Viridiplantae</taxon>
        <taxon>Streptophyta</taxon>
        <taxon>Embryophyta</taxon>
        <taxon>Tracheophyta</taxon>
        <taxon>Spermatophyta</taxon>
        <taxon>Magnoliopsida</taxon>
        <taxon>eudicotyledons</taxon>
        <taxon>Gunneridae</taxon>
        <taxon>Pentapetalae</taxon>
        <taxon>asterids</taxon>
        <taxon>lamiids</taxon>
        <taxon>Solanales</taxon>
        <taxon>Solanaceae</taxon>
        <taxon>Nicotianoideae</taxon>
        <taxon>Nicotianeae</taxon>
        <taxon>Nicotiana</taxon>
    </lineage>
</organism>
<reference evidence="3" key="2">
    <citation type="submission" date="2025-08" db="UniProtKB">
        <authorList>
            <consortium name="RefSeq"/>
        </authorList>
    </citation>
    <scope>IDENTIFICATION</scope>
    <source>
        <tissue evidence="3">Leaf</tissue>
    </source>
</reference>
<evidence type="ECO:0000313" key="3">
    <source>
        <dbReference type="RefSeq" id="XP_009773556.1"/>
    </source>
</evidence>
<dbReference type="AlphaFoldDB" id="A0A1U7W8M5"/>
<evidence type="ECO:0000313" key="2">
    <source>
        <dbReference type="Proteomes" id="UP000189701"/>
    </source>
</evidence>
<dbReference type="InterPro" id="IPR007991">
    <property type="entry name" value="RNA_pol_I_trans_ini_fac_RRN3"/>
</dbReference>
<comment type="similarity">
    <text evidence="1">Belongs to the RRN3 family.</text>
</comment>
<proteinExistence type="inferred from homology"/>
<dbReference type="eggNOG" id="KOG2434">
    <property type="taxonomic scope" value="Eukaryota"/>
</dbReference>
<dbReference type="RefSeq" id="XP_009773556.1">
    <property type="nucleotide sequence ID" value="XM_009775254.1"/>
</dbReference>
<dbReference type="PANTHER" id="PTHR12790:SF0">
    <property type="entry name" value="RNA POLYMERASE I-SPECIFIC TRANSCRIPTION INITIATION FACTOR RRN3-RELATED"/>
    <property type="match status" value="1"/>
</dbReference>
<dbReference type="GO" id="GO:0005634">
    <property type="term" value="C:nucleus"/>
    <property type="evidence" value="ECO:0007669"/>
    <property type="project" value="TreeGrafter"/>
</dbReference>
<dbReference type="Pfam" id="PF05327">
    <property type="entry name" value="RRN3"/>
    <property type="match status" value="1"/>
</dbReference>
<keyword evidence="2" id="KW-1185">Reference proteome</keyword>
<protein>
    <submittedName>
        <fullName evidence="3">RNA polymerase I-specific transcription initiation factor RRN3-like</fullName>
    </submittedName>
</protein>